<name>A0ABN0P0H1_TRELE</name>
<accession>A0ABN0P0H1</accession>
<comment type="caution">
    <text evidence="1">The sequence shown here is derived from an EMBL/GenBank/DDBJ whole genome shotgun (WGS) entry which is preliminary data.</text>
</comment>
<organism evidence="1 2">
    <name type="scientific">Treponema lecithinolyticum ATCC 700332</name>
    <dbReference type="NCBI Taxonomy" id="1321815"/>
    <lineage>
        <taxon>Bacteria</taxon>
        <taxon>Pseudomonadati</taxon>
        <taxon>Spirochaetota</taxon>
        <taxon>Spirochaetia</taxon>
        <taxon>Spirochaetales</taxon>
        <taxon>Treponemataceae</taxon>
        <taxon>Treponema</taxon>
    </lineage>
</organism>
<dbReference type="EMBL" id="AWVH01000007">
    <property type="protein sequence ID" value="ERJ94026.1"/>
    <property type="molecule type" value="Genomic_DNA"/>
</dbReference>
<evidence type="ECO:0000313" key="1">
    <source>
        <dbReference type="EMBL" id="ERJ94026.1"/>
    </source>
</evidence>
<evidence type="ECO:0000313" key="2">
    <source>
        <dbReference type="Proteomes" id="UP000016649"/>
    </source>
</evidence>
<reference evidence="1 2" key="1">
    <citation type="submission" date="2013-08" db="EMBL/GenBank/DDBJ databases">
        <authorList>
            <person name="Weinstock G."/>
            <person name="Sodergren E."/>
            <person name="Wylie T."/>
            <person name="Fulton L."/>
            <person name="Fulton R."/>
            <person name="Fronick C."/>
            <person name="O'Laughlin M."/>
            <person name="Godfrey J."/>
            <person name="Miner T."/>
            <person name="Herter B."/>
            <person name="Appelbaum E."/>
            <person name="Cordes M."/>
            <person name="Lek S."/>
            <person name="Wollam A."/>
            <person name="Pepin K.H."/>
            <person name="Palsikar V.B."/>
            <person name="Mitreva M."/>
            <person name="Wilson R.K."/>
        </authorList>
    </citation>
    <scope>NUCLEOTIDE SEQUENCE [LARGE SCALE GENOMIC DNA]</scope>
    <source>
        <strain evidence="1 2">ATCC 700332</strain>
    </source>
</reference>
<keyword evidence="2" id="KW-1185">Reference proteome</keyword>
<proteinExistence type="predicted"/>
<dbReference type="Proteomes" id="UP000016649">
    <property type="component" value="Unassembled WGS sequence"/>
</dbReference>
<gene>
    <name evidence="1" type="ORF">HMPREF9193_00508</name>
</gene>
<sequence length="39" mass="4440">MILIIGEAKDVLLVKEIMQMEIGINVFPYYLNGAWIMGI</sequence>
<protein>
    <submittedName>
        <fullName evidence="1">Uncharacterized protein</fullName>
    </submittedName>
</protein>